<evidence type="ECO:0000256" key="5">
    <source>
        <dbReference type="ARBA" id="ARBA00022857"/>
    </source>
</evidence>
<evidence type="ECO:0000256" key="3">
    <source>
        <dbReference type="ARBA" id="ARBA00022630"/>
    </source>
</evidence>
<keyword evidence="10" id="KW-1185">Reference proteome</keyword>
<keyword evidence="3 8" id="KW-0285">Flavoprotein</keyword>
<reference evidence="9 10" key="1">
    <citation type="submission" date="2018-03" db="EMBL/GenBank/DDBJ databases">
        <title>Draft genome sequence of Rohu Carp (Labeo rohita).</title>
        <authorList>
            <person name="Das P."/>
            <person name="Kushwaha B."/>
            <person name="Joshi C.G."/>
            <person name="Kumar D."/>
            <person name="Nagpure N.S."/>
            <person name="Sahoo L."/>
            <person name="Das S.P."/>
            <person name="Bit A."/>
            <person name="Patnaik S."/>
            <person name="Meher P.K."/>
            <person name="Jayasankar P."/>
            <person name="Koringa P.G."/>
            <person name="Patel N.V."/>
            <person name="Hinsu A.T."/>
            <person name="Kumar R."/>
            <person name="Pandey M."/>
            <person name="Agarwal S."/>
            <person name="Srivastava S."/>
            <person name="Singh M."/>
            <person name="Iquebal M.A."/>
            <person name="Jaiswal S."/>
            <person name="Angadi U.B."/>
            <person name="Kumar N."/>
            <person name="Raza M."/>
            <person name="Shah T.M."/>
            <person name="Rai A."/>
            <person name="Jena J.K."/>
        </authorList>
    </citation>
    <scope>NUCLEOTIDE SEQUENCE [LARGE SCALE GENOMIC DNA]</scope>
    <source>
        <strain evidence="9">DASCIFA01</strain>
        <tissue evidence="9">Testis</tissue>
    </source>
</reference>
<dbReference type="InterPro" id="IPR050346">
    <property type="entry name" value="FMO-like"/>
</dbReference>
<protein>
    <recommendedName>
        <fullName evidence="8">Flavin-containing monooxygenase</fullName>
        <ecNumber evidence="8">1.-.-.-</ecNumber>
    </recommendedName>
</protein>
<dbReference type="PANTHER" id="PTHR23023">
    <property type="entry name" value="DIMETHYLANILINE MONOOXYGENASE"/>
    <property type="match status" value="1"/>
</dbReference>
<dbReference type="STRING" id="84645.A0A498MKK0"/>
<keyword evidence="4 8" id="KW-0274">FAD</keyword>
<evidence type="ECO:0000256" key="4">
    <source>
        <dbReference type="ARBA" id="ARBA00022827"/>
    </source>
</evidence>
<accession>A0A498MKK0</accession>
<comment type="similarity">
    <text evidence="2 8">Belongs to the FMO family.</text>
</comment>
<dbReference type="EC" id="1.-.-.-" evidence="8"/>
<dbReference type="InterPro" id="IPR000960">
    <property type="entry name" value="Flavin_mOase"/>
</dbReference>
<evidence type="ECO:0000313" key="10">
    <source>
        <dbReference type="Proteomes" id="UP000290572"/>
    </source>
</evidence>
<dbReference type="Proteomes" id="UP000290572">
    <property type="component" value="Unassembled WGS sequence"/>
</dbReference>
<dbReference type="InterPro" id="IPR036188">
    <property type="entry name" value="FAD/NAD-bd_sf"/>
</dbReference>
<comment type="cofactor">
    <cofactor evidence="1 8">
        <name>FAD</name>
        <dbReference type="ChEBI" id="CHEBI:57692"/>
    </cofactor>
</comment>
<sequence>MSSLGKLRVAVIGAGAAGLCAARHLLSRPDTFAPPVVYELTKYIGGTWVYEEKVGSYDNGLPIHSSMYRDLRTNIPKEVMSFPDFPFAKHLPSFVHHTEVRKYLEQYCDHFRLWDHIQFGTSVASVSPVDVKGGWNGLAWNVTTDNGVDHSKSTTERFDAVMVCNGVNRSKLTTKYLCAWQQNTFENCLDLQIPVATCYQLNSQSKGMLMHSHDYRSAEPLAGKSVVLLGAGLSGLDICMELSNVDAKVILSHGQRPLTCPLPPGVQQAPPVTSVLDDGTLEFKNGERAQPEVFLFCTGYNFTFPFLDKKVGVNVQEHLVWPLYKFLIPPAYPSLFIVGICRAICPFPHFHVQTKFILSVLDGSFRLPSREDMEKDVELDIAARRARGIATRHILKLDSEQWAYNDELARLGGFKPLPRYWSNLYESNKVFRARDMLNYKTHNYTVLDNMEWKVHDLHGQELQKPLAVKKQM</sequence>
<dbReference type="GO" id="GO:0050661">
    <property type="term" value="F:NADP binding"/>
    <property type="evidence" value="ECO:0007669"/>
    <property type="project" value="InterPro"/>
</dbReference>
<evidence type="ECO:0000256" key="6">
    <source>
        <dbReference type="ARBA" id="ARBA00023002"/>
    </source>
</evidence>
<dbReference type="PIRSF" id="PIRSF000332">
    <property type="entry name" value="FMO"/>
    <property type="match status" value="1"/>
</dbReference>
<dbReference type="SUPFAM" id="SSF51905">
    <property type="entry name" value="FAD/NAD(P)-binding domain"/>
    <property type="match status" value="2"/>
</dbReference>
<dbReference type="Gene3D" id="3.50.50.60">
    <property type="entry name" value="FAD/NAD(P)-binding domain"/>
    <property type="match status" value="2"/>
</dbReference>
<evidence type="ECO:0000313" key="9">
    <source>
        <dbReference type="EMBL" id="RXN21591.1"/>
    </source>
</evidence>
<evidence type="ECO:0000256" key="7">
    <source>
        <dbReference type="ARBA" id="ARBA00023033"/>
    </source>
</evidence>
<proteinExistence type="inferred from homology"/>
<evidence type="ECO:0000256" key="1">
    <source>
        <dbReference type="ARBA" id="ARBA00001974"/>
    </source>
</evidence>
<dbReference type="EMBL" id="QBIY01012612">
    <property type="protein sequence ID" value="RXN21591.1"/>
    <property type="molecule type" value="Genomic_DNA"/>
</dbReference>
<evidence type="ECO:0000256" key="8">
    <source>
        <dbReference type="RuleBase" id="RU361177"/>
    </source>
</evidence>
<gene>
    <name evidence="9" type="ORF">ROHU_024170</name>
</gene>
<organism evidence="9 10">
    <name type="scientific">Labeo rohita</name>
    <name type="common">Indian major carp</name>
    <name type="synonym">Cyprinus rohita</name>
    <dbReference type="NCBI Taxonomy" id="84645"/>
    <lineage>
        <taxon>Eukaryota</taxon>
        <taxon>Metazoa</taxon>
        <taxon>Chordata</taxon>
        <taxon>Craniata</taxon>
        <taxon>Vertebrata</taxon>
        <taxon>Euteleostomi</taxon>
        <taxon>Actinopterygii</taxon>
        <taxon>Neopterygii</taxon>
        <taxon>Teleostei</taxon>
        <taxon>Ostariophysi</taxon>
        <taxon>Cypriniformes</taxon>
        <taxon>Cyprinidae</taxon>
        <taxon>Labeoninae</taxon>
        <taxon>Labeonini</taxon>
        <taxon>Labeo</taxon>
    </lineage>
</organism>
<keyword evidence="7 8" id="KW-0503">Monooxygenase</keyword>
<dbReference type="FunFam" id="3.50.50.60:FF:000138">
    <property type="entry name" value="Flavin-containing monooxygenase"/>
    <property type="match status" value="1"/>
</dbReference>
<dbReference type="Pfam" id="PF00743">
    <property type="entry name" value="FMO-like"/>
    <property type="match status" value="3"/>
</dbReference>
<dbReference type="GO" id="GO:0050660">
    <property type="term" value="F:flavin adenine dinucleotide binding"/>
    <property type="evidence" value="ECO:0007669"/>
    <property type="project" value="InterPro"/>
</dbReference>
<comment type="caution">
    <text evidence="9">The sequence shown here is derived from an EMBL/GenBank/DDBJ whole genome shotgun (WGS) entry which is preliminary data.</text>
</comment>
<dbReference type="InterPro" id="IPR020946">
    <property type="entry name" value="Flavin_mOase-like"/>
</dbReference>
<keyword evidence="6 8" id="KW-0560">Oxidoreductase</keyword>
<dbReference type="AlphaFoldDB" id="A0A498MKK0"/>
<evidence type="ECO:0000256" key="2">
    <source>
        <dbReference type="ARBA" id="ARBA00009183"/>
    </source>
</evidence>
<dbReference type="GO" id="GO:0004499">
    <property type="term" value="F:N,N-dimethylaniline monooxygenase activity"/>
    <property type="evidence" value="ECO:0007669"/>
    <property type="project" value="InterPro"/>
</dbReference>
<name>A0A498MKK0_LABRO</name>
<keyword evidence="5" id="KW-0521">NADP</keyword>